<organism evidence="3 4">
    <name type="scientific">Streptoalloteichus tenebrarius (strain ATCC 17920 / DSM 40477 / JCM 4838 / CBS 697.72 / NBRC 16177 / NCIMB 11028 / NRRL B-12390 / A12253. 1 / ISP 5477)</name>
    <name type="common">Streptomyces tenebrarius</name>
    <dbReference type="NCBI Taxonomy" id="1933"/>
    <lineage>
        <taxon>Bacteria</taxon>
        <taxon>Bacillati</taxon>
        <taxon>Actinomycetota</taxon>
        <taxon>Actinomycetes</taxon>
        <taxon>Pseudonocardiales</taxon>
        <taxon>Pseudonocardiaceae</taxon>
        <taxon>Streptoalloteichus</taxon>
    </lineage>
</organism>
<proteinExistence type="predicted"/>
<reference evidence="3 4" key="1">
    <citation type="submission" date="2022-06" db="EMBL/GenBank/DDBJ databases">
        <title>Genomic Encyclopedia of Archaeal and Bacterial Type Strains, Phase II (KMG-II): from individual species to whole genera.</title>
        <authorList>
            <person name="Goeker M."/>
        </authorList>
    </citation>
    <scope>NUCLEOTIDE SEQUENCE [LARGE SCALE GENOMIC DNA]</scope>
    <source>
        <strain evidence="3 4">DSM 40477</strain>
    </source>
</reference>
<feature type="domain" description="MDMPI C-terminal" evidence="1">
    <location>
        <begin position="145"/>
        <end position="240"/>
    </location>
</feature>
<evidence type="ECO:0000313" key="4">
    <source>
        <dbReference type="Proteomes" id="UP001205311"/>
    </source>
</evidence>
<keyword evidence="4" id="KW-1185">Reference proteome</keyword>
<feature type="domain" description="Mycothiol-dependent maleylpyruvate isomerase metal-binding" evidence="2">
    <location>
        <begin position="13"/>
        <end position="133"/>
    </location>
</feature>
<dbReference type="PANTHER" id="PTHR40758">
    <property type="entry name" value="CONSERVED PROTEIN"/>
    <property type="match status" value="1"/>
</dbReference>
<dbReference type="Proteomes" id="UP001205311">
    <property type="component" value="Unassembled WGS sequence"/>
</dbReference>
<dbReference type="Pfam" id="PF11716">
    <property type="entry name" value="MDMPI_N"/>
    <property type="match status" value="1"/>
</dbReference>
<gene>
    <name evidence="3" type="ORF">LX15_003053</name>
</gene>
<evidence type="ECO:0000313" key="3">
    <source>
        <dbReference type="EMBL" id="MCP2259352.1"/>
    </source>
</evidence>
<dbReference type="InterPro" id="IPR034660">
    <property type="entry name" value="DinB/YfiT-like"/>
</dbReference>
<dbReference type="InterPro" id="IPR010872">
    <property type="entry name" value="MDMPI_C-term_domain"/>
</dbReference>
<dbReference type="EMBL" id="JAMTCP010000016">
    <property type="protein sequence ID" value="MCP2259352.1"/>
    <property type="molecule type" value="Genomic_DNA"/>
</dbReference>
<dbReference type="Pfam" id="PF07398">
    <property type="entry name" value="MDMPI_C"/>
    <property type="match status" value="1"/>
</dbReference>
<protein>
    <submittedName>
        <fullName evidence="3">MDMPI C-terminal domain-containing protein</fullName>
    </submittedName>
</protein>
<accession>A0ABT1HUZ7</accession>
<evidence type="ECO:0000259" key="1">
    <source>
        <dbReference type="Pfam" id="PF07398"/>
    </source>
</evidence>
<sequence length="245" mass="26773">MRTVLGVQRWLSAFDEQSRMFRDAVREADADAPVPSCPPWTFGQLTMHVGRFLQTVGVHLRSGSQEPMRPEPLVTVPDPLGFLDEQVTALREVLAATPGNRPVWTFSPAAPRLAWFWHRRVAHEMALRRWDAQSASRAQAPFSRELALDGVDEALGTLLAAKQDVDSPLAASGTALVTCDDGDESWRVRFVPGEVPEVRQVKPGATVTTDARVSGRASSLYLALTGRCPLNGEGDPAVLAALRLR</sequence>
<evidence type="ECO:0000259" key="2">
    <source>
        <dbReference type="Pfam" id="PF11716"/>
    </source>
</evidence>
<dbReference type="InterPro" id="IPR024344">
    <property type="entry name" value="MDMPI_metal-binding"/>
</dbReference>
<dbReference type="SUPFAM" id="SSF109854">
    <property type="entry name" value="DinB/YfiT-like putative metalloenzymes"/>
    <property type="match status" value="1"/>
</dbReference>
<name>A0ABT1HUZ7_STRSD</name>
<comment type="caution">
    <text evidence="3">The sequence shown here is derived from an EMBL/GenBank/DDBJ whole genome shotgun (WGS) entry which is preliminary data.</text>
</comment>
<dbReference type="PANTHER" id="PTHR40758:SF1">
    <property type="entry name" value="CONSERVED PROTEIN"/>
    <property type="match status" value="1"/>
</dbReference>